<proteinExistence type="predicted"/>
<sequence>MNLDAKIIKPELGVLDRSRQSENAGQACKSLSLNKPNPPDLRRNAIRLPVKIADTSSIVNFIRLRD</sequence>
<protein>
    <submittedName>
        <fullName evidence="2">Uncharacterized protein</fullName>
    </submittedName>
</protein>
<feature type="compositionally biased region" description="Polar residues" evidence="1">
    <location>
        <begin position="21"/>
        <end position="35"/>
    </location>
</feature>
<evidence type="ECO:0000313" key="2">
    <source>
        <dbReference type="EMBL" id="NMD88712.1"/>
    </source>
</evidence>
<accession>A0A848B6Q3</accession>
<comment type="caution">
    <text evidence="2">The sequence shown here is derived from an EMBL/GenBank/DDBJ whole genome shotgun (WGS) entry which is preliminary data.</text>
</comment>
<dbReference type="EMBL" id="JABAEW010000055">
    <property type="protein sequence ID" value="NMD88712.1"/>
    <property type="molecule type" value="Genomic_DNA"/>
</dbReference>
<dbReference type="AlphaFoldDB" id="A0A848B6Q3"/>
<gene>
    <name evidence="2" type="ORF">HF882_19175</name>
</gene>
<evidence type="ECO:0000256" key="1">
    <source>
        <dbReference type="SAM" id="MobiDB-lite"/>
    </source>
</evidence>
<dbReference type="OrthoDB" id="930609at2"/>
<name>A0A848B6Q3_9BACT</name>
<reference evidence="2 3" key="1">
    <citation type="submission" date="2020-04" db="EMBL/GenBank/DDBJ databases">
        <authorList>
            <person name="Hitch T.C.A."/>
            <person name="Wylensek D."/>
            <person name="Clavel T."/>
        </authorList>
    </citation>
    <scope>NUCLEOTIDE SEQUENCE [LARGE SCALE GENOMIC DNA]</scope>
    <source>
        <strain evidence="2 3">COR2-253-APC-1A</strain>
    </source>
</reference>
<dbReference type="RefSeq" id="WP_116885498.1">
    <property type="nucleotide sequence ID" value="NZ_CABMMC010000108.1"/>
</dbReference>
<dbReference type="GeneID" id="78296769"/>
<evidence type="ECO:0000313" key="3">
    <source>
        <dbReference type="Proteomes" id="UP000576225"/>
    </source>
</evidence>
<dbReference type="Proteomes" id="UP000576225">
    <property type="component" value="Unassembled WGS sequence"/>
</dbReference>
<feature type="region of interest" description="Disordered" evidence="1">
    <location>
        <begin position="18"/>
        <end position="40"/>
    </location>
</feature>
<organism evidence="2 3">
    <name type="scientific">Victivallis vadensis</name>
    <dbReference type="NCBI Taxonomy" id="172901"/>
    <lineage>
        <taxon>Bacteria</taxon>
        <taxon>Pseudomonadati</taxon>
        <taxon>Lentisphaerota</taxon>
        <taxon>Lentisphaeria</taxon>
        <taxon>Victivallales</taxon>
        <taxon>Victivallaceae</taxon>
        <taxon>Victivallis</taxon>
    </lineage>
</organism>